<dbReference type="GO" id="GO:0042834">
    <property type="term" value="F:peptidoglycan binding"/>
    <property type="evidence" value="ECO:0007669"/>
    <property type="project" value="InterPro"/>
</dbReference>
<dbReference type="SUPFAM" id="SSF110997">
    <property type="entry name" value="Sporulation related repeat"/>
    <property type="match status" value="1"/>
</dbReference>
<dbReference type="InterPro" id="IPR036680">
    <property type="entry name" value="SPOR-like_sf"/>
</dbReference>
<dbReference type="HOGENOM" id="CLU_077621_0_0_7"/>
<proteinExistence type="predicted"/>
<dbReference type="RefSeq" id="WP_009180318.1">
    <property type="nucleotide sequence ID" value="NZ_CM001368.1"/>
</dbReference>
<feature type="transmembrane region" description="Helical" evidence="2">
    <location>
        <begin position="21"/>
        <end position="49"/>
    </location>
</feature>
<accession>G7Q5V9</accession>
<dbReference type="PROSITE" id="PS51724">
    <property type="entry name" value="SPOR"/>
    <property type="match status" value="1"/>
</dbReference>
<keyword evidence="2" id="KW-1133">Transmembrane helix</keyword>
<feature type="region of interest" description="Disordered" evidence="1">
    <location>
        <begin position="96"/>
        <end position="128"/>
    </location>
</feature>
<evidence type="ECO:0000259" key="3">
    <source>
        <dbReference type="PROSITE" id="PS51724"/>
    </source>
</evidence>
<evidence type="ECO:0000313" key="5">
    <source>
        <dbReference type="Proteomes" id="UP000004662"/>
    </source>
</evidence>
<sequence>MKLLSRFNVSQDKGGPRKFSFEISMSGVISVGIVVVLGMCWVFILGILVGRGYRPEAAVPQIAQMMPTTEPKADGAPAAAPAVLKPEELQFMEGLQDKDGEVVADSTQKAPADGKKGPGLKSRDLPDAKSVPMGQAAVATAIPAQAAVAAPKATPPAKPAAGEARAPARVEPKAPFEKKAGPKFVATYQVASFPAREQAQTLAQKLAQKGVSATIQEAKSGNNSVFRVKIQIKGTEAEIADGLKRTGEKGPILLGKKPL</sequence>
<dbReference type="AlphaFoldDB" id="G7Q5V9"/>
<dbReference type="Gene3D" id="3.30.70.1070">
    <property type="entry name" value="Sporulation related repeat"/>
    <property type="match status" value="1"/>
</dbReference>
<evidence type="ECO:0000256" key="1">
    <source>
        <dbReference type="SAM" id="MobiDB-lite"/>
    </source>
</evidence>
<evidence type="ECO:0000313" key="4">
    <source>
        <dbReference type="EMBL" id="EHJ46896.1"/>
    </source>
</evidence>
<keyword evidence="5" id="KW-1185">Reference proteome</keyword>
<keyword evidence="2" id="KW-0472">Membrane</keyword>
<feature type="region of interest" description="Disordered" evidence="1">
    <location>
        <begin position="153"/>
        <end position="172"/>
    </location>
</feature>
<dbReference type="InterPro" id="IPR007730">
    <property type="entry name" value="SPOR-like_dom"/>
</dbReference>
<keyword evidence="2" id="KW-0812">Transmembrane</keyword>
<feature type="domain" description="SPOR" evidence="3">
    <location>
        <begin position="180"/>
        <end position="259"/>
    </location>
</feature>
<evidence type="ECO:0000256" key="2">
    <source>
        <dbReference type="SAM" id="Phobius"/>
    </source>
</evidence>
<feature type="compositionally biased region" description="Basic and acidic residues" evidence="1">
    <location>
        <begin position="112"/>
        <end position="127"/>
    </location>
</feature>
<protein>
    <submittedName>
        <fullName evidence="4">Sporulation domain-containing protein</fullName>
    </submittedName>
</protein>
<dbReference type="Pfam" id="PF05036">
    <property type="entry name" value="SPOR"/>
    <property type="match status" value="1"/>
</dbReference>
<name>G7Q5V9_9BACT</name>
<reference evidence="5" key="1">
    <citation type="journal article" date="2015" name="Genome Announc.">
        <title>High-Quality Draft Genome Sequence of Desulfovibrio carbinoliphilus FW-101-2B, an Organic Acid-Oxidizing Sulfate-Reducing Bacterium Isolated from Uranium(VI)-Contaminated Groundwater.</title>
        <authorList>
            <person name="Ramsay B.D."/>
            <person name="Hwang C."/>
            <person name="Woo H.L."/>
            <person name="Carroll S.L."/>
            <person name="Lucas S."/>
            <person name="Han J."/>
            <person name="Lapidus A.L."/>
            <person name="Cheng J.F."/>
            <person name="Goodwin L.A."/>
            <person name="Pitluck S."/>
            <person name="Peters L."/>
            <person name="Chertkov O."/>
            <person name="Held B."/>
            <person name="Detter J.C."/>
            <person name="Han C.S."/>
            <person name="Tapia R."/>
            <person name="Land M.L."/>
            <person name="Hauser L.J."/>
            <person name="Kyrpides N.C."/>
            <person name="Ivanova N.N."/>
            <person name="Mikhailova N."/>
            <person name="Pagani I."/>
            <person name="Woyke T."/>
            <person name="Arkin A.P."/>
            <person name="Dehal P."/>
            <person name="Chivian D."/>
            <person name="Criddle C.S."/>
            <person name="Wu W."/>
            <person name="Chakraborty R."/>
            <person name="Hazen T.C."/>
            <person name="Fields M.W."/>
        </authorList>
    </citation>
    <scope>NUCLEOTIDE SEQUENCE [LARGE SCALE GENOMIC DNA]</scope>
    <source>
        <strain evidence="5">FW-101-2B</strain>
    </source>
</reference>
<gene>
    <name evidence="4" type="ORF">DFW101_0880</name>
</gene>
<dbReference type="OrthoDB" id="5453354at2"/>
<organism evidence="4 5">
    <name type="scientific">Solidesulfovibrio carbinoliphilus subsp. oakridgensis</name>
    <dbReference type="NCBI Taxonomy" id="694327"/>
    <lineage>
        <taxon>Bacteria</taxon>
        <taxon>Pseudomonadati</taxon>
        <taxon>Thermodesulfobacteriota</taxon>
        <taxon>Desulfovibrionia</taxon>
        <taxon>Desulfovibrionales</taxon>
        <taxon>Desulfovibrionaceae</taxon>
        <taxon>Solidesulfovibrio</taxon>
    </lineage>
</organism>
<dbReference type="eggNOG" id="COG3087">
    <property type="taxonomic scope" value="Bacteria"/>
</dbReference>
<dbReference type="Proteomes" id="UP000004662">
    <property type="component" value="Chromosome"/>
</dbReference>
<dbReference type="STRING" id="694327.DFW101_0880"/>
<dbReference type="EMBL" id="CM001368">
    <property type="protein sequence ID" value="EHJ46896.1"/>
    <property type="molecule type" value="Genomic_DNA"/>
</dbReference>